<dbReference type="InterPro" id="IPR020849">
    <property type="entry name" value="Small_GTPase_Ras-type"/>
</dbReference>
<protein>
    <submittedName>
        <fullName evidence="10">Ras gtpase-related</fullName>
    </submittedName>
</protein>
<dbReference type="SMART" id="SM00173">
    <property type="entry name" value="RAS"/>
    <property type="match status" value="1"/>
</dbReference>
<evidence type="ECO:0000256" key="8">
    <source>
        <dbReference type="ARBA" id="ARBA00023288"/>
    </source>
</evidence>
<dbReference type="PRINTS" id="PR00449">
    <property type="entry name" value="RASTRNSFRMNG"/>
</dbReference>
<dbReference type="InterPro" id="IPR001806">
    <property type="entry name" value="Small_GTPase"/>
</dbReference>
<keyword evidence="9" id="KW-0636">Prenylation</keyword>
<dbReference type="OMA" id="EENIECD"/>
<evidence type="ECO:0000256" key="3">
    <source>
        <dbReference type="ARBA" id="ARBA00022475"/>
    </source>
</evidence>
<dbReference type="Pfam" id="PF00071">
    <property type="entry name" value="Ras"/>
    <property type="match status" value="1"/>
</dbReference>
<keyword evidence="5" id="KW-0547">Nucleotide-binding</keyword>
<dbReference type="Proteomes" id="UP001149090">
    <property type="component" value="Unassembled WGS sequence"/>
</dbReference>
<dbReference type="PANTHER" id="PTHR24070">
    <property type="entry name" value="RAS, DI-RAS, AND RHEB FAMILY MEMBERS OF SMALL GTPASE SUPERFAMILY"/>
    <property type="match status" value="1"/>
</dbReference>
<evidence type="ECO:0000256" key="4">
    <source>
        <dbReference type="ARBA" id="ARBA00022481"/>
    </source>
</evidence>
<dbReference type="GO" id="GO:0005525">
    <property type="term" value="F:GTP binding"/>
    <property type="evidence" value="ECO:0007669"/>
    <property type="project" value="UniProtKB-KW"/>
</dbReference>
<dbReference type="GO" id="GO:0005886">
    <property type="term" value="C:plasma membrane"/>
    <property type="evidence" value="ECO:0007669"/>
    <property type="project" value="UniProtKB-SubCell"/>
</dbReference>
<dbReference type="GO" id="GO:0003924">
    <property type="term" value="F:GTPase activity"/>
    <property type="evidence" value="ECO:0007669"/>
    <property type="project" value="InterPro"/>
</dbReference>
<comment type="caution">
    <text evidence="10">The sequence shown here is derived from an EMBL/GenBank/DDBJ whole genome shotgun (WGS) entry which is preliminary data.</text>
</comment>
<sequence length="192" mass="21887">MASYKVVVVGGGGVGKSALTVQLIHAQFIEEYEPTIEDMYQKQVEIDNKICRMEIIDTAGQEEYSLMRDTYLRSGDGFMIVYAVNARESFDEVSKYRDYILKTKEVPSYPMVIIANKSDLVNERDVSVEEGTDLAKIFGCPFLETSAKNRINVEEAFFSLIREIRNFKGENPSQNSNRFGNVKKKSFKCFIL</sequence>
<dbReference type="PROSITE" id="PS51420">
    <property type="entry name" value="RHO"/>
    <property type="match status" value="1"/>
</dbReference>
<keyword evidence="11" id="KW-1185">Reference proteome</keyword>
<evidence type="ECO:0000313" key="10">
    <source>
        <dbReference type="EMBL" id="KAJ5072101.1"/>
    </source>
</evidence>
<keyword evidence="4" id="KW-0488">Methylation</keyword>
<dbReference type="PROSITE" id="PS51421">
    <property type="entry name" value="RAS"/>
    <property type="match status" value="1"/>
</dbReference>
<comment type="similarity">
    <text evidence="2">Belongs to the small GTPase superfamily. Ras family.</text>
</comment>
<keyword evidence="6" id="KW-0342">GTP-binding</keyword>
<organism evidence="10 11">
    <name type="scientific">Anaeramoeba ignava</name>
    <name type="common">Anaerobic marine amoeba</name>
    <dbReference type="NCBI Taxonomy" id="1746090"/>
    <lineage>
        <taxon>Eukaryota</taxon>
        <taxon>Metamonada</taxon>
        <taxon>Anaeramoebidae</taxon>
        <taxon>Anaeramoeba</taxon>
    </lineage>
</organism>
<dbReference type="SUPFAM" id="SSF52540">
    <property type="entry name" value="P-loop containing nucleoside triphosphate hydrolases"/>
    <property type="match status" value="1"/>
</dbReference>
<keyword evidence="8" id="KW-0449">Lipoprotein</keyword>
<evidence type="ECO:0000256" key="1">
    <source>
        <dbReference type="ARBA" id="ARBA00004193"/>
    </source>
</evidence>
<evidence type="ECO:0000256" key="7">
    <source>
        <dbReference type="ARBA" id="ARBA00023136"/>
    </source>
</evidence>
<accession>A0A9Q0R9N7</accession>
<keyword evidence="7" id="KW-0472">Membrane</keyword>
<dbReference type="NCBIfam" id="TIGR00231">
    <property type="entry name" value="small_GTP"/>
    <property type="match status" value="1"/>
</dbReference>
<dbReference type="InterPro" id="IPR005225">
    <property type="entry name" value="Small_GTP-bd"/>
</dbReference>
<evidence type="ECO:0000313" key="11">
    <source>
        <dbReference type="Proteomes" id="UP001149090"/>
    </source>
</evidence>
<name>A0A9Q0R9N7_ANAIG</name>
<evidence type="ECO:0000256" key="9">
    <source>
        <dbReference type="ARBA" id="ARBA00023289"/>
    </source>
</evidence>
<dbReference type="AlphaFoldDB" id="A0A9Q0R9N7"/>
<dbReference type="PROSITE" id="PS51419">
    <property type="entry name" value="RAB"/>
    <property type="match status" value="1"/>
</dbReference>
<evidence type="ECO:0000256" key="2">
    <source>
        <dbReference type="ARBA" id="ARBA00008344"/>
    </source>
</evidence>
<dbReference type="InterPro" id="IPR027417">
    <property type="entry name" value="P-loop_NTPase"/>
</dbReference>
<keyword evidence="3" id="KW-1003">Cell membrane</keyword>
<evidence type="ECO:0000256" key="5">
    <source>
        <dbReference type="ARBA" id="ARBA00022741"/>
    </source>
</evidence>
<dbReference type="EMBL" id="JAPDFW010000083">
    <property type="protein sequence ID" value="KAJ5072101.1"/>
    <property type="molecule type" value="Genomic_DNA"/>
</dbReference>
<dbReference type="SMART" id="SM00174">
    <property type="entry name" value="RHO"/>
    <property type="match status" value="1"/>
</dbReference>
<dbReference type="SMART" id="SM00175">
    <property type="entry name" value="RAB"/>
    <property type="match status" value="1"/>
</dbReference>
<proteinExistence type="inferred from homology"/>
<dbReference type="CDD" id="cd00876">
    <property type="entry name" value="Ras"/>
    <property type="match status" value="1"/>
</dbReference>
<dbReference type="Gene3D" id="3.40.50.300">
    <property type="entry name" value="P-loop containing nucleotide triphosphate hydrolases"/>
    <property type="match status" value="1"/>
</dbReference>
<dbReference type="OrthoDB" id="5976022at2759"/>
<dbReference type="GO" id="GO:0007165">
    <property type="term" value="P:signal transduction"/>
    <property type="evidence" value="ECO:0007669"/>
    <property type="project" value="InterPro"/>
</dbReference>
<comment type="subcellular location">
    <subcellularLocation>
        <location evidence="1">Cell membrane</location>
        <topology evidence="1">Lipid-anchor</topology>
    </subcellularLocation>
</comment>
<evidence type="ECO:0000256" key="6">
    <source>
        <dbReference type="ARBA" id="ARBA00023134"/>
    </source>
</evidence>
<reference evidence="10" key="1">
    <citation type="submission" date="2022-10" db="EMBL/GenBank/DDBJ databases">
        <title>Novel sulphate-reducing endosymbionts in the free-living metamonad Anaeramoeba.</title>
        <authorList>
            <person name="Jerlstrom-Hultqvist J."/>
            <person name="Cepicka I."/>
            <person name="Gallot-Lavallee L."/>
            <person name="Salas-Leiva D."/>
            <person name="Curtis B.A."/>
            <person name="Zahonova K."/>
            <person name="Pipaliya S."/>
            <person name="Dacks J."/>
            <person name="Roger A.J."/>
        </authorList>
    </citation>
    <scope>NUCLEOTIDE SEQUENCE</scope>
    <source>
        <strain evidence="10">BMAN</strain>
    </source>
</reference>
<gene>
    <name evidence="10" type="ORF">M0811_09745</name>
</gene>
<dbReference type="FunFam" id="3.40.50.300:FF:000080">
    <property type="entry name" value="Ras-like GTPase Ras1"/>
    <property type="match status" value="1"/>
</dbReference>